<evidence type="ECO:0000256" key="1">
    <source>
        <dbReference type="SAM" id="MobiDB-lite"/>
    </source>
</evidence>
<dbReference type="AlphaFoldDB" id="A0A9W9K576"/>
<reference evidence="2" key="1">
    <citation type="submission" date="2022-11" db="EMBL/GenBank/DDBJ databases">
        <authorList>
            <person name="Petersen C."/>
        </authorList>
    </citation>
    <scope>NUCLEOTIDE SEQUENCE</scope>
    <source>
        <strain evidence="2">IBT 34128</strain>
    </source>
</reference>
<reference evidence="2" key="2">
    <citation type="journal article" date="2023" name="IMA Fungus">
        <title>Comparative genomic study of the Penicillium genus elucidates a diverse pangenome and 15 lateral gene transfer events.</title>
        <authorList>
            <person name="Petersen C."/>
            <person name="Sorensen T."/>
            <person name="Nielsen M.R."/>
            <person name="Sondergaard T.E."/>
            <person name="Sorensen J.L."/>
            <person name="Fitzpatrick D.A."/>
            <person name="Frisvad J.C."/>
            <person name="Nielsen K.L."/>
        </authorList>
    </citation>
    <scope>NUCLEOTIDE SEQUENCE</scope>
    <source>
        <strain evidence="2">IBT 34128</strain>
    </source>
</reference>
<dbReference type="RefSeq" id="XP_056510792.1">
    <property type="nucleotide sequence ID" value="XM_056657992.1"/>
</dbReference>
<dbReference type="Proteomes" id="UP001141434">
    <property type="component" value="Unassembled WGS sequence"/>
</dbReference>
<accession>A0A9W9K576</accession>
<protein>
    <submittedName>
        <fullName evidence="2">Uncharacterized protein</fullName>
    </submittedName>
</protein>
<comment type="caution">
    <text evidence="2">The sequence shown here is derived from an EMBL/GenBank/DDBJ whole genome shotgun (WGS) entry which is preliminary data.</text>
</comment>
<proteinExistence type="predicted"/>
<feature type="region of interest" description="Disordered" evidence="1">
    <location>
        <begin position="141"/>
        <end position="164"/>
    </location>
</feature>
<sequence length="164" mass="18515">MQTTNKLPPWSVTHSWTLSSDTPHIKMCMYHGTDGDPSRVFRGELFSMIAIRLQRLQLEELKKHLIIPVMLISFVGEEHDRILLTHFNGEKLIIHMSPLDRFRVEDEDSMLLFTRYLASDIDPQGVTKSLDLKKPLDSGVLSNVGKPGDSRHSVSHATPLGSGK</sequence>
<dbReference type="OrthoDB" id="4177740at2759"/>
<name>A0A9W9K576_9EURO</name>
<organism evidence="2 3">
    <name type="scientific">Penicillium alfredii</name>
    <dbReference type="NCBI Taxonomy" id="1506179"/>
    <lineage>
        <taxon>Eukaryota</taxon>
        <taxon>Fungi</taxon>
        <taxon>Dikarya</taxon>
        <taxon>Ascomycota</taxon>
        <taxon>Pezizomycotina</taxon>
        <taxon>Eurotiomycetes</taxon>
        <taxon>Eurotiomycetidae</taxon>
        <taxon>Eurotiales</taxon>
        <taxon>Aspergillaceae</taxon>
        <taxon>Penicillium</taxon>
    </lineage>
</organism>
<dbReference type="GeneID" id="81397161"/>
<evidence type="ECO:0000313" key="3">
    <source>
        <dbReference type="Proteomes" id="UP001141434"/>
    </source>
</evidence>
<dbReference type="EMBL" id="JAPMSZ010000009">
    <property type="protein sequence ID" value="KAJ5092597.1"/>
    <property type="molecule type" value="Genomic_DNA"/>
</dbReference>
<gene>
    <name evidence="2" type="ORF">NUU61_007467</name>
</gene>
<evidence type="ECO:0000313" key="2">
    <source>
        <dbReference type="EMBL" id="KAJ5092597.1"/>
    </source>
</evidence>
<keyword evidence="3" id="KW-1185">Reference proteome</keyword>